<accession>A0A813UD35</accession>
<comment type="caution">
    <text evidence="1">The sequence shown here is derived from an EMBL/GenBank/DDBJ whole genome shotgun (WGS) entry which is preliminary data.</text>
</comment>
<dbReference type="EMBL" id="CAJNOC010001021">
    <property type="protein sequence ID" value="CAF0827391.1"/>
    <property type="molecule type" value="Genomic_DNA"/>
</dbReference>
<name>A0A813UD35_9BILA</name>
<proteinExistence type="predicted"/>
<protein>
    <submittedName>
        <fullName evidence="1">Uncharacterized protein</fullName>
    </submittedName>
</protein>
<reference evidence="1" key="1">
    <citation type="submission" date="2021-02" db="EMBL/GenBank/DDBJ databases">
        <authorList>
            <person name="Nowell W R."/>
        </authorList>
    </citation>
    <scope>NUCLEOTIDE SEQUENCE</scope>
    <source>
        <strain evidence="1">Ploen Becks lab</strain>
    </source>
</reference>
<dbReference type="AlphaFoldDB" id="A0A813UD35"/>
<evidence type="ECO:0000313" key="1">
    <source>
        <dbReference type="EMBL" id="CAF0827391.1"/>
    </source>
</evidence>
<dbReference type="Proteomes" id="UP000663879">
    <property type="component" value="Unassembled WGS sequence"/>
</dbReference>
<gene>
    <name evidence="1" type="ORF">OXX778_LOCUS7789</name>
</gene>
<sequence length="228" mass="26827">MVLLSLRSEFQNPNRWKLEIKQYENEINLAEFMFTSGEFDFKSIPIESIFLGLISVSSILSGHLCTRKSIVIDLFKDSYSEMYVELNDLGLFISEGDGTENDSNFNNNLKVEISQLLELTDNFFHDYENFITVEKIMRINNVKFIELPKKSKCKIIELEEFFEVELDVGVRKKIELLQRCMSVDTIASTNSNMVYDENLMLFTLDNHDDIYDMFSMEREYLRDIMNFI</sequence>
<keyword evidence="2" id="KW-1185">Reference proteome</keyword>
<organism evidence="1 2">
    <name type="scientific">Brachionus calyciflorus</name>
    <dbReference type="NCBI Taxonomy" id="104777"/>
    <lineage>
        <taxon>Eukaryota</taxon>
        <taxon>Metazoa</taxon>
        <taxon>Spiralia</taxon>
        <taxon>Gnathifera</taxon>
        <taxon>Rotifera</taxon>
        <taxon>Eurotatoria</taxon>
        <taxon>Monogononta</taxon>
        <taxon>Pseudotrocha</taxon>
        <taxon>Ploima</taxon>
        <taxon>Brachionidae</taxon>
        <taxon>Brachionus</taxon>
    </lineage>
</organism>
<evidence type="ECO:0000313" key="2">
    <source>
        <dbReference type="Proteomes" id="UP000663879"/>
    </source>
</evidence>